<gene>
    <name evidence="3" type="ordered locus">Bcav_0241</name>
</gene>
<reference evidence="3 4" key="1">
    <citation type="journal article" date="2009" name="Stand. Genomic Sci.">
        <title>Complete genome sequence of Beutenbergia cavernae type strain (HKI 0122).</title>
        <authorList>
            <person name="Land M."/>
            <person name="Pukall R."/>
            <person name="Abt B."/>
            <person name="Goker M."/>
            <person name="Rohde M."/>
            <person name="Glavina Del Rio T."/>
            <person name="Tice H."/>
            <person name="Copeland A."/>
            <person name="Cheng J.F."/>
            <person name="Lucas S."/>
            <person name="Chen F."/>
            <person name="Nolan M."/>
            <person name="Bruce D."/>
            <person name="Goodwin L."/>
            <person name="Pitluck S."/>
            <person name="Ivanova N."/>
            <person name="Mavromatis K."/>
            <person name="Ovchinnikova G."/>
            <person name="Pati A."/>
            <person name="Chen A."/>
            <person name="Palaniappan K."/>
            <person name="Hauser L."/>
            <person name="Chang Y.J."/>
            <person name="Jefferies C.C."/>
            <person name="Saunders E."/>
            <person name="Brettin T."/>
            <person name="Detter J.C."/>
            <person name="Han C."/>
            <person name="Chain P."/>
            <person name="Bristow J."/>
            <person name="Eisen J.A."/>
            <person name="Markowitz V."/>
            <person name="Hugenholtz P."/>
            <person name="Kyrpides N.C."/>
            <person name="Klenk H.P."/>
            <person name="Lapidus A."/>
        </authorList>
    </citation>
    <scope>NUCLEOTIDE SEQUENCE [LARGE SCALE GENOMIC DNA]</scope>
    <source>
        <strain evidence="4">ATCC BAA-8 / DSM 12333 / NBRC 16432</strain>
    </source>
</reference>
<organism evidence="3 4">
    <name type="scientific">Beutenbergia cavernae (strain ATCC BAA-8 / DSM 12333 / CCUG 43141 / JCM 11478 / NBRC 16432 / NCIMB 13614 / HKI 0122)</name>
    <dbReference type="NCBI Taxonomy" id="471853"/>
    <lineage>
        <taxon>Bacteria</taxon>
        <taxon>Bacillati</taxon>
        <taxon>Actinomycetota</taxon>
        <taxon>Actinomycetes</taxon>
        <taxon>Micrococcales</taxon>
        <taxon>Beutenbergiaceae</taxon>
        <taxon>Beutenbergia</taxon>
    </lineage>
</organism>
<evidence type="ECO:0000259" key="2">
    <source>
        <dbReference type="Pfam" id="PF09990"/>
    </source>
</evidence>
<proteinExistence type="predicted"/>
<dbReference type="eggNOG" id="ENOG5032TXC">
    <property type="taxonomic scope" value="Bacteria"/>
</dbReference>
<protein>
    <recommendedName>
        <fullName evidence="2">DUF2231 domain-containing protein</fullName>
    </recommendedName>
</protein>
<evidence type="ECO:0000256" key="1">
    <source>
        <dbReference type="SAM" id="Phobius"/>
    </source>
</evidence>
<name>C5BVR6_BEUC1</name>
<evidence type="ECO:0000313" key="3">
    <source>
        <dbReference type="EMBL" id="ACQ78506.1"/>
    </source>
</evidence>
<keyword evidence="1" id="KW-0472">Membrane</keyword>
<dbReference type="RefSeq" id="WP_012725286.1">
    <property type="nucleotide sequence ID" value="NC_012669.1"/>
</dbReference>
<dbReference type="HOGENOM" id="CLU_112849_0_0_11"/>
<feature type="domain" description="DUF2231" evidence="2">
    <location>
        <begin position="6"/>
        <end position="162"/>
    </location>
</feature>
<evidence type="ECO:0000313" key="4">
    <source>
        <dbReference type="Proteomes" id="UP000007962"/>
    </source>
</evidence>
<dbReference type="Proteomes" id="UP000007962">
    <property type="component" value="Chromosome"/>
</dbReference>
<keyword evidence="1" id="KW-0812">Transmembrane</keyword>
<dbReference type="AlphaFoldDB" id="C5BVR6"/>
<feature type="transmembrane region" description="Helical" evidence="1">
    <location>
        <begin position="86"/>
        <end position="103"/>
    </location>
</feature>
<dbReference type="STRING" id="471853.Bcav_0241"/>
<feature type="transmembrane region" description="Helical" evidence="1">
    <location>
        <begin position="128"/>
        <end position="146"/>
    </location>
</feature>
<dbReference type="KEGG" id="bcv:Bcav_0241"/>
<keyword evidence="1" id="KW-1133">Transmembrane helix</keyword>
<accession>C5BVR6</accession>
<dbReference type="Pfam" id="PF09990">
    <property type="entry name" value="DUF2231"/>
    <property type="match status" value="1"/>
</dbReference>
<dbReference type="InterPro" id="IPR019251">
    <property type="entry name" value="DUF2231_TM"/>
</dbReference>
<feature type="transmembrane region" description="Helical" evidence="1">
    <location>
        <begin position="41"/>
        <end position="60"/>
    </location>
</feature>
<keyword evidence="4" id="KW-1185">Reference proteome</keyword>
<feature type="transmembrane region" description="Helical" evidence="1">
    <location>
        <begin position="12"/>
        <end position="34"/>
    </location>
</feature>
<dbReference type="EMBL" id="CP001618">
    <property type="protein sequence ID" value="ACQ78506.1"/>
    <property type="molecule type" value="Genomic_DNA"/>
</dbReference>
<sequence length="167" mass="17288">MTEVSGLPAHVLLVHAVIVLLPLAALCVAVSAVWPAARRRLGIVTPLLAIAVAILVPVTANAGEWLLPRVGGAPLAVEHAGFGRTMWWWSTALAVVAIAQYLWSRRAARGARGEDAESGGGDGGGPRWVAVVLLVLALAVPAGAVFRTVQTGESGTRAVWEGSFSTD</sequence>